<reference evidence="2" key="2">
    <citation type="journal article" date="2015" name="Fish Shellfish Immunol.">
        <title>Early steps in the European eel (Anguilla anguilla)-Vibrio vulnificus interaction in the gills: Role of the RtxA13 toxin.</title>
        <authorList>
            <person name="Callol A."/>
            <person name="Pajuelo D."/>
            <person name="Ebbesson L."/>
            <person name="Teles M."/>
            <person name="MacKenzie S."/>
            <person name="Amaro C."/>
        </authorList>
    </citation>
    <scope>NUCLEOTIDE SEQUENCE</scope>
</reference>
<dbReference type="PROSITE" id="PS51257">
    <property type="entry name" value="PROKAR_LIPOPROTEIN"/>
    <property type="match status" value="1"/>
</dbReference>
<protein>
    <submittedName>
        <fullName evidence="2">Uncharacterized protein</fullName>
    </submittedName>
</protein>
<name>A0A0E9WYH7_ANGAN</name>
<accession>A0A0E9WYH7</accession>
<evidence type="ECO:0000313" key="2">
    <source>
        <dbReference type="EMBL" id="JAH95231.1"/>
    </source>
</evidence>
<organism evidence="2">
    <name type="scientific">Anguilla anguilla</name>
    <name type="common">European freshwater eel</name>
    <name type="synonym">Muraena anguilla</name>
    <dbReference type="NCBI Taxonomy" id="7936"/>
    <lineage>
        <taxon>Eukaryota</taxon>
        <taxon>Metazoa</taxon>
        <taxon>Chordata</taxon>
        <taxon>Craniata</taxon>
        <taxon>Vertebrata</taxon>
        <taxon>Euteleostomi</taxon>
        <taxon>Actinopterygii</taxon>
        <taxon>Neopterygii</taxon>
        <taxon>Teleostei</taxon>
        <taxon>Anguilliformes</taxon>
        <taxon>Anguillidae</taxon>
        <taxon>Anguilla</taxon>
    </lineage>
</organism>
<dbReference type="AlphaFoldDB" id="A0A0E9WYH7"/>
<dbReference type="EMBL" id="GBXM01013346">
    <property type="protein sequence ID" value="JAH95231.1"/>
    <property type="molecule type" value="Transcribed_RNA"/>
</dbReference>
<keyword evidence="1" id="KW-1133">Transmembrane helix</keyword>
<evidence type="ECO:0000256" key="1">
    <source>
        <dbReference type="SAM" id="Phobius"/>
    </source>
</evidence>
<proteinExistence type="predicted"/>
<sequence>MNFKICNFTHFFLPIVYRFCFCSLLFLSCIIIYVSNNSSTEYKKTRCIINTLKALMLSGKVESKHLLEK</sequence>
<feature type="transmembrane region" description="Helical" evidence="1">
    <location>
        <begin position="15"/>
        <end position="34"/>
    </location>
</feature>
<reference evidence="2" key="1">
    <citation type="submission" date="2014-11" db="EMBL/GenBank/DDBJ databases">
        <authorList>
            <person name="Amaro Gonzalez C."/>
        </authorList>
    </citation>
    <scope>NUCLEOTIDE SEQUENCE</scope>
</reference>
<keyword evidence="1" id="KW-0472">Membrane</keyword>
<keyword evidence="1" id="KW-0812">Transmembrane</keyword>